<dbReference type="RefSeq" id="WP_146321029.1">
    <property type="nucleotide sequence ID" value="NZ_VCQV01000058.1"/>
</dbReference>
<evidence type="ECO:0000313" key="3">
    <source>
        <dbReference type="Proteomes" id="UP000320244"/>
    </source>
</evidence>
<dbReference type="InterPro" id="IPR002145">
    <property type="entry name" value="CopG"/>
</dbReference>
<organism evidence="2 3">
    <name type="scientific">Leekyejoonella antrihumi</name>
    <dbReference type="NCBI Taxonomy" id="1660198"/>
    <lineage>
        <taxon>Bacteria</taxon>
        <taxon>Bacillati</taxon>
        <taxon>Actinomycetota</taxon>
        <taxon>Actinomycetes</taxon>
        <taxon>Micrococcales</taxon>
        <taxon>Dermacoccaceae</taxon>
        <taxon>Leekyejoonella</taxon>
    </lineage>
</organism>
<name>A0A563DRL2_9MICO</name>
<dbReference type="AlphaFoldDB" id="A0A563DRL2"/>
<dbReference type="OrthoDB" id="3692970at2"/>
<evidence type="ECO:0000313" key="2">
    <source>
        <dbReference type="EMBL" id="TWP32809.1"/>
    </source>
</evidence>
<reference evidence="2 3" key="1">
    <citation type="submission" date="2019-05" db="EMBL/GenBank/DDBJ databases">
        <authorList>
            <person name="Lee S.D."/>
        </authorList>
    </citation>
    <scope>NUCLEOTIDE SEQUENCE [LARGE SCALE GENOMIC DNA]</scope>
    <source>
        <strain evidence="2 3">C5-26</strain>
    </source>
</reference>
<accession>A0A563DRL2</accession>
<dbReference type="Proteomes" id="UP000320244">
    <property type="component" value="Unassembled WGS sequence"/>
</dbReference>
<keyword evidence="3" id="KW-1185">Reference proteome</keyword>
<proteinExistence type="predicted"/>
<sequence>MKISVSLPEEDVAVLDEFARAAGLRSRSAALHRAVTMLRLPQLEQDYEAAWDEWAASGEHEAWDMTSADGLTDAAR</sequence>
<protein>
    <submittedName>
        <fullName evidence="2">Ribbon-helix-helix protein, CopG family</fullName>
    </submittedName>
</protein>
<feature type="domain" description="Ribbon-helix-helix protein CopG" evidence="1">
    <location>
        <begin position="2"/>
        <end position="37"/>
    </location>
</feature>
<dbReference type="GO" id="GO:0006355">
    <property type="term" value="P:regulation of DNA-templated transcription"/>
    <property type="evidence" value="ECO:0007669"/>
    <property type="project" value="InterPro"/>
</dbReference>
<comment type="caution">
    <text evidence="2">The sequence shown here is derived from an EMBL/GenBank/DDBJ whole genome shotgun (WGS) entry which is preliminary data.</text>
</comment>
<dbReference type="EMBL" id="VCQV01000058">
    <property type="protein sequence ID" value="TWP32809.1"/>
    <property type="molecule type" value="Genomic_DNA"/>
</dbReference>
<gene>
    <name evidence="2" type="ORF">FGL98_23355</name>
</gene>
<evidence type="ECO:0000259" key="1">
    <source>
        <dbReference type="Pfam" id="PF01402"/>
    </source>
</evidence>
<dbReference type="Pfam" id="PF01402">
    <property type="entry name" value="RHH_1"/>
    <property type="match status" value="1"/>
</dbReference>
<reference evidence="2 3" key="2">
    <citation type="submission" date="2019-08" db="EMBL/GenBank/DDBJ databases">
        <title>Jejuicoccus antrihumi gen. nov., sp. nov., a new member of the family Dermacoccaceae isolated from a cave.</title>
        <authorList>
            <person name="Schumann P."/>
            <person name="Kim I.S."/>
        </authorList>
    </citation>
    <scope>NUCLEOTIDE SEQUENCE [LARGE SCALE GENOMIC DNA]</scope>
    <source>
        <strain evidence="2 3">C5-26</strain>
    </source>
</reference>
<dbReference type="CDD" id="cd22231">
    <property type="entry name" value="RHH_NikR_HicB-like"/>
    <property type="match status" value="1"/>
</dbReference>